<dbReference type="AlphaFoldDB" id="A0A975IPW1"/>
<name>A0A975IPW1_9MICO</name>
<reference evidence="1" key="1">
    <citation type="submission" date="2021-03" db="EMBL/GenBank/DDBJ databases">
        <title>Agromyces archimandritus sp. nov., isolated from the cockroach Archimandrita tessellata.</title>
        <authorList>
            <person name="Guzman J."/>
            <person name="Ortuzar M."/>
            <person name="Poehlein A."/>
            <person name="Daniel R."/>
            <person name="Trujillo M."/>
            <person name="Vilcinskas A."/>
        </authorList>
    </citation>
    <scope>NUCLEOTIDE SEQUENCE</scope>
    <source>
        <strain evidence="1">G127AT</strain>
    </source>
</reference>
<dbReference type="KEGG" id="aarc:G127AT_07530"/>
<protein>
    <submittedName>
        <fullName evidence="1">Uncharacterized protein</fullName>
    </submittedName>
</protein>
<dbReference type="Proteomes" id="UP000671914">
    <property type="component" value="Chromosome"/>
</dbReference>
<gene>
    <name evidence="1" type="ORF">G127AT_07530</name>
</gene>
<dbReference type="EMBL" id="CP071696">
    <property type="protein sequence ID" value="QTX06022.1"/>
    <property type="molecule type" value="Genomic_DNA"/>
</dbReference>
<evidence type="ECO:0000313" key="1">
    <source>
        <dbReference type="EMBL" id="QTX06022.1"/>
    </source>
</evidence>
<keyword evidence="2" id="KW-1185">Reference proteome</keyword>
<organism evidence="1 2">
    <name type="scientific">Agromyces archimandritae</name>
    <dbReference type="NCBI Taxonomy" id="2781962"/>
    <lineage>
        <taxon>Bacteria</taxon>
        <taxon>Bacillati</taxon>
        <taxon>Actinomycetota</taxon>
        <taxon>Actinomycetes</taxon>
        <taxon>Micrococcales</taxon>
        <taxon>Microbacteriaceae</taxon>
        <taxon>Agromyces</taxon>
    </lineage>
</organism>
<accession>A0A975IPW1</accession>
<sequence>MPRSSTVRRRSNCDRRDDFLVAERPAVDVFGEQSPRRVVALAARTAVRELLADVAVELVRDLFHRRTIELPGGAPVLLGPRPHGGAQPFGPAHERDLHIVRERFAELGVPSISPWVLFPVSQDTHDGHRQRCDP</sequence>
<evidence type="ECO:0000313" key="2">
    <source>
        <dbReference type="Proteomes" id="UP000671914"/>
    </source>
</evidence>
<proteinExistence type="predicted"/>
<dbReference type="RefSeq" id="WP_210901561.1">
    <property type="nucleotide sequence ID" value="NZ_CP071696.1"/>
</dbReference>